<dbReference type="EMBL" id="ACLF03000006">
    <property type="protein sequence ID" value="EFQ82842.1"/>
    <property type="molecule type" value="Genomic_DNA"/>
</dbReference>
<gene>
    <name evidence="2" type="ORF">HMPREF0063_12051</name>
</gene>
<dbReference type="SUPFAM" id="SSF55486">
    <property type="entry name" value="Metalloproteases ('zincins'), catalytic domain"/>
    <property type="match status" value="1"/>
</dbReference>
<evidence type="ECO:0000313" key="3">
    <source>
        <dbReference type="Proteomes" id="UP000003111"/>
    </source>
</evidence>
<reference evidence="2" key="1">
    <citation type="submission" date="2010-08" db="EMBL/GenBank/DDBJ databases">
        <authorList>
            <person name="Muzny D."/>
            <person name="Qin X."/>
            <person name="Buhay C."/>
            <person name="Dugan-Rocha S."/>
            <person name="Ding Y."/>
            <person name="Chen G."/>
            <person name="Hawes A."/>
            <person name="Holder M."/>
            <person name="Jhangiani S."/>
            <person name="Johnson A."/>
            <person name="Khan Z."/>
            <person name="Li Z."/>
            <person name="Liu W."/>
            <person name="Liu X."/>
            <person name="Perez L."/>
            <person name="Shen H."/>
            <person name="Wang Q."/>
            <person name="Watt J."/>
            <person name="Xi L."/>
            <person name="Xin Y."/>
            <person name="Zhou J."/>
            <person name="Deng J."/>
            <person name="Jiang H."/>
            <person name="Liu Y."/>
            <person name="Qu J."/>
            <person name="Song X.-Z."/>
            <person name="Zhang L."/>
            <person name="Villasana D."/>
            <person name="Johnson A."/>
            <person name="Liu J."/>
            <person name="Liyanage D."/>
            <person name="Lorensuhewa L."/>
            <person name="Robinson T."/>
            <person name="Song A."/>
            <person name="Song B.-B."/>
            <person name="Dinh H."/>
            <person name="Thornton R."/>
            <person name="Coyle M."/>
            <person name="Francisco L."/>
            <person name="Jackson L."/>
            <person name="Javaid M."/>
            <person name="Korchina V."/>
            <person name="Kovar C."/>
            <person name="Mata R."/>
            <person name="Mathew T."/>
            <person name="Ngo R."/>
            <person name="Nguyen L."/>
            <person name="Nguyen N."/>
            <person name="Okwuonu G."/>
            <person name="Ongeri F."/>
            <person name="Pham C."/>
            <person name="Simmons D."/>
            <person name="Wilczek-Boney K."/>
            <person name="Hale W."/>
            <person name="Jakkamsetti A."/>
            <person name="Pham P."/>
            <person name="Ruth R."/>
            <person name="San Lucas F."/>
            <person name="Warren J."/>
            <person name="Zhang J."/>
            <person name="Zhao Z."/>
            <person name="Zhou C."/>
            <person name="Zhu D."/>
            <person name="Lee S."/>
            <person name="Bess C."/>
            <person name="Blankenburg K."/>
            <person name="Forbes L."/>
            <person name="Fu Q."/>
            <person name="Gubbala S."/>
            <person name="Hirani K."/>
            <person name="Jayaseelan J.C."/>
            <person name="Lara F."/>
            <person name="Munidasa M."/>
            <person name="Palculict T."/>
            <person name="Patil S."/>
            <person name="Pu L.-L."/>
            <person name="Saada N."/>
            <person name="Tang L."/>
            <person name="Weissenberger G."/>
            <person name="Zhu Y."/>
            <person name="Hemphill L."/>
            <person name="Shang Y."/>
            <person name="Youmans B."/>
            <person name="Ayvaz T."/>
            <person name="Ross M."/>
            <person name="Santibanez J."/>
            <person name="Aqrawi P."/>
            <person name="Gross S."/>
            <person name="Joshi V."/>
            <person name="Fowler G."/>
            <person name="Nazareth L."/>
            <person name="Reid J."/>
            <person name="Worley K."/>
            <person name="Petrosino J."/>
            <person name="Highlander S."/>
            <person name="Gibbs R."/>
        </authorList>
    </citation>
    <scope>NUCLEOTIDE SEQUENCE [LARGE SCALE GENOMIC DNA]</scope>
    <source>
        <strain evidence="2">DSM 15272</strain>
    </source>
</reference>
<evidence type="ECO:0000313" key="2">
    <source>
        <dbReference type="EMBL" id="EFQ82842.1"/>
    </source>
</evidence>
<comment type="caution">
    <text evidence="2">The sequence shown here is derived from an EMBL/GenBank/DDBJ whole genome shotgun (WGS) entry which is preliminary data.</text>
</comment>
<dbReference type="InterPro" id="IPR042271">
    <property type="entry name" value="Zinicin_2_N"/>
</dbReference>
<dbReference type="STRING" id="585531.HMPREF0063_12051"/>
<dbReference type="GO" id="GO:0016787">
    <property type="term" value="F:hydrolase activity"/>
    <property type="evidence" value="ECO:0007669"/>
    <property type="project" value="UniProtKB-KW"/>
</dbReference>
<dbReference type="Gene3D" id="1.20.150.30">
    <property type="entry name" value="Zincin-like metallopeptidase, N-terminal domain"/>
    <property type="match status" value="1"/>
</dbReference>
<sequence length="434" mass="46389">MSSDSPDHPENDPDDGRPDPQNPFAGTPMEQMFAQFGGGSMPDLSQLMGQMQKMFAPHEGSVNFDVAKDVARRTVAAEGPDPSPSATESGAVADAVRLAEAWLDRATEIPVGATTSVAWSRAEWIEHTAGTWSGLVEPIAQHVTAAMGDAMPEEVKAMAGPLLGMLTQAGGALFGQQVGQALGTLSTEVLSSTDIGLPLGPARTVAVLPHNLRAFGDGLEVSAADVMLHVVLRECAHHRLFHHAPWLAGALTSVIEEFGRGTRIDLSAIESRLGSLDPTQPDQIAEAMSSGMFEPEPTPEQQQALQRLELLLALIEGWVDDVVTRATADTMPTAAPLAEAMRRRRATGGPAEQTFASLVGLELRPRRLRDASNLWAAVRTQHDAAARDRVWSHPDLLPTTADLDDPLGFSERLGAASTDDFDAELDRLLDDESE</sequence>
<name>E2SEB5_9ACTN</name>
<feature type="region of interest" description="Disordered" evidence="1">
    <location>
        <begin position="1"/>
        <end position="40"/>
    </location>
</feature>
<dbReference type="Proteomes" id="UP000003111">
    <property type="component" value="Unassembled WGS sequence"/>
</dbReference>
<dbReference type="PANTHER" id="PTHR39420">
    <property type="match status" value="1"/>
</dbReference>
<dbReference type="HOGENOM" id="CLU_031872_1_0_11"/>
<dbReference type="AlphaFoldDB" id="E2SEB5"/>
<dbReference type="PANTHER" id="PTHR39420:SF2">
    <property type="entry name" value="HYDROLASE"/>
    <property type="match status" value="1"/>
</dbReference>
<dbReference type="eggNOG" id="COG5282">
    <property type="taxonomic scope" value="Bacteria"/>
</dbReference>
<protein>
    <submittedName>
        <fullName evidence="2">Hydrolase</fullName>
    </submittedName>
</protein>
<dbReference type="RefSeq" id="WP_007077143.1">
    <property type="nucleotide sequence ID" value="NZ_CM001024.1"/>
</dbReference>
<accession>E2SEB5</accession>
<keyword evidence="3" id="KW-1185">Reference proteome</keyword>
<dbReference type="Pfam" id="PF10103">
    <property type="entry name" value="Zincin_2"/>
    <property type="match status" value="1"/>
</dbReference>
<evidence type="ECO:0000256" key="1">
    <source>
        <dbReference type="SAM" id="MobiDB-lite"/>
    </source>
</evidence>
<keyword evidence="2" id="KW-0378">Hydrolase</keyword>
<organism evidence="2 3">
    <name type="scientific">Aeromicrobium marinum DSM 15272</name>
    <dbReference type="NCBI Taxonomy" id="585531"/>
    <lineage>
        <taxon>Bacteria</taxon>
        <taxon>Bacillati</taxon>
        <taxon>Actinomycetota</taxon>
        <taxon>Actinomycetes</taxon>
        <taxon>Propionibacteriales</taxon>
        <taxon>Nocardioidaceae</taxon>
        <taxon>Aeromicrobium</taxon>
    </lineage>
</organism>
<dbReference type="InterPro" id="IPR018766">
    <property type="entry name" value="Zinicin_2"/>
</dbReference>
<proteinExistence type="predicted"/>
<feature type="compositionally biased region" description="Basic and acidic residues" evidence="1">
    <location>
        <begin position="1"/>
        <end position="18"/>
    </location>
</feature>
<dbReference type="OrthoDB" id="8478472at2"/>
<dbReference type="NCBIfam" id="TIGR03624">
    <property type="entry name" value="putative hydrolase"/>
    <property type="match status" value="1"/>
</dbReference>